<protein>
    <submittedName>
        <fullName evidence="2">Phytoene synthase</fullName>
    </submittedName>
</protein>
<reference evidence="3" key="1">
    <citation type="submission" date="2014-12" db="EMBL/GenBank/DDBJ databases">
        <authorList>
            <person name="Salcher M.M."/>
        </authorList>
    </citation>
    <scope>NUCLEOTIDE SEQUENCE [LARGE SCALE GENOMIC DNA]</scope>
    <source>
        <strain evidence="3">MMS-10A-171</strain>
    </source>
</reference>
<keyword evidence="1" id="KW-0808">Transferase</keyword>
<dbReference type="SFLD" id="SFLDG01212">
    <property type="entry name" value="Phytoene_synthase_like"/>
    <property type="match status" value="1"/>
</dbReference>
<dbReference type="SFLD" id="SFLDS00005">
    <property type="entry name" value="Isoprenoid_Synthase_Type_I"/>
    <property type="match status" value="1"/>
</dbReference>
<organism evidence="2 3">
    <name type="scientific">Candidatus Methylopumilus turicensis</name>
    <dbReference type="NCBI Taxonomy" id="1581680"/>
    <lineage>
        <taxon>Bacteria</taxon>
        <taxon>Pseudomonadati</taxon>
        <taxon>Pseudomonadota</taxon>
        <taxon>Betaproteobacteria</taxon>
        <taxon>Nitrosomonadales</taxon>
        <taxon>Methylophilaceae</taxon>
        <taxon>Candidatus Methylopumilus</taxon>
    </lineage>
</organism>
<dbReference type="SFLD" id="SFLDG01018">
    <property type="entry name" value="Squalene/Phytoene_Synthase_Lik"/>
    <property type="match status" value="1"/>
</dbReference>
<dbReference type="Gene3D" id="1.10.600.10">
    <property type="entry name" value="Farnesyl Diphosphate Synthase"/>
    <property type="match status" value="1"/>
</dbReference>
<dbReference type="PROSITE" id="PS01045">
    <property type="entry name" value="SQUALEN_PHYTOEN_SYN_2"/>
    <property type="match status" value="1"/>
</dbReference>
<proteinExistence type="predicted"/>
<dbReference type="GO" id="GO:0051996">
    <property type="term" value="F:squalene synthase [NAD(P)H] activity"/>
    <property type="evidence" value="ECO:0007669"/>
    <property type="project" value="InterPro"/>
</dbReference>
<dbReference type="EMBL" id="LN794158">
    <property type="protein sequence ID" value="CEN55388.1"/>
    <property type="molecule type" value="Genomic_DNA"/>
</dbReference>
<name>A0A0B7ISY5_9PROT</name>
<keyword evidence="3" id="KW-1185">Reference proteome</keyword>
<dbReference type="STRING" id="1581680.BN1209_0336"/>
<dbReference type="HOGENOM" id="CLU_037269_1_0_4"/>
<dbReference type="SUPFAM" id="SSF48576">
    <property type="entry name" value="Terpenoid synthases"/>
    <property type="match status" value="1"/>
</dbReference>
<dbReference type="PANTHER" id="PTHR31480">
    <property type="entry name" value="BIFUNCTIONAL LYCOPENE CYCLASE/PHYTOENE SYNTHASE"/>
    <property type="match status" value="1"/>
</dbReference>
<dbReference type="RefSeq" id="WP_045750666.1">
    <property type="nucleotide sequence ID" value="NZ_LN794158.1"/>
</dbReference>
<evidence type="ECO:0000313" key="2">
    <source>
        <dbReference type="EMBL" id="CEN55388.1"/>
    </source>
</evidence>
<sequence>MSQAKRNQAEYIKESNVVLAQKGKTFFWAKFLLNQKHATQAVRLYRFCRHVDDVADDTEDQSVARQMLLQMIEELTAGRSAHPIISDAIALFHEAQINIHIPISLIEGVISDLALVRFKDETALMVYCYQVAGTVGLMMSKILDIKDKRAFAHAIDLGMAMQLTNICRDVAEDALMNRRYLPASLIGDVEPAALITPDGQTQDKIRSTLIKMLNDADAYYQSGHDGLCFLPIRARLGIVIASGLYRHIGTQLANKNYACWAFRSVVSKPLKVWLTLKILTQSLMNKSFYVHAKVHQQRLHHAIQEMAHLNG</sequence>
<dbReference type="AlphaFoldDB" id="A0A0B7ISY5"/>
<dbReference type="InterPro" id="IPR002060">
    <property type="entry name" value="Squ/phyt_synthse"/>
</dbReference>
<dbReference type="OrthoDB" id="9807580at2"/>
<dbReference type="InterPro" id="IPR033904">
    <property type="entry name" value="Trans_IPPS_HH"/>
</dbReference>
<dbReference type="InterPro" id="IPR044843">
    <property type="entry name" value="Trans_IPPS_bact-type"/>
</dbReference>
<evidence type="ECO:0000313" key="3">
    <source>
        <dbReference type="Proteomes" id="UP000056322"/>
    </source>
</evidence>
<dbReference type="Pfam" id="PF00494">
    <property type="entry name" value="SQS_PSY"/>
    <property type="match status" value="1"/>
</dbReference>
<evidence type="ECO:0000256" key="1">
    <source>
        <dbReference type="ARBA" id="ARBA00022679"/>
    </source>
</evidence>
<dbReference type="GO" id="GO:0004311">
    <property type="term" value="F:geranylgeranyl diphosphate synthase activity"/>
    <property type="evidence" value="ECO:0007669"/>
    <property type="project" value="InterPro"/>
</dbReference>
<dbReference type="Proteomes" id="UP000056322">
    <property type="component" value="Chromosome 1"/>
</dbReference>
<dbReference type="KEGG" id="mbac:BN1209_0336"/>
<dbReference type="InterPro" id="IPR019845">
    <property type="entry name" value="Squalene/phytoene_synthase_CS"/>
</dbReference>
<dbReference type="InterPro" id="IPR008949">
    <property type="entry name" value="Isoprenoid_synthase_dom_sf"/>
</dbReference>
<dbReference type="PROSITE" id="PS01044">
    <property type="entry name" value="SQUALEN_PHYTOEN_SYN_1"/>
    <property type="match status" value="1"/>
</dbReference>
<accession>A0A0B7ISY5</accession>
<dbReference type="CDD" id="cd00683">
    <property type="entry name" value="Trans_IPPS_HH"/>
    <property type="match status" value="1"/>
</dbReference>
<dbReference type="GO" id="GO:0016117">
    <property type="term" value="P:carotenoid biosynthetic process"/>
    <property type="evidence" value="ECO:0007669"/>
    <property type="project" value="UniProtKB-ARBA"/>
</dbReference>
<gene>
    <name evidence="2" type="ORF">BN1209_0336</name>
</gene>